<dbReference type="SUPFAM" id="SSF51735">
    <property type="entry name" value="NAD(P)-binding Rossmann-fold domains"/>
    <property type="match status" value="1"/>
</dbReference>
<comment type="similarity">
    <text evidence="1">Belongs to the Gfo/Idh/MocA family.</text>
</comment>
<dbReference type="Pfam" id="PF22725">
    <property type="entry name" value="GFO_IDH_MocA_C3"/>
    <property type="match status" value="1"/>
</dbReference>
<dbReference type="InParanoid" id="A0A2P6NYY3"/>
<organism evidence="5 6">
    <name type="scientific">Planoprotostelium fungivorum</name>
    <dbReference type="NCBI Taxonomy" id="1890364"/>
    <lineage>
        <taxon>Eukaryota</taxon>
        <taxon>Amoebozoa</taxon>
        <taxon>Evosea</taxon>
        <taxon>Variosea</taxon>
        <taxon>Cavosteliida</taxon>
        <taxon>Cavosteliaceae</taxon>
        <taxon>Planoprotostelium</taxon>
    </lineage>
</organism>
<dbReference type="Gene3D" id="3.30.360.10">
    <property type="entry name" value="Dihydrodipicolinate Reductase, domain 2"/>
    <property type="match status" value="1"/>
</dbReference>
<protein>
    <submittedName>
        <fullName evidence="5">Putative dehydrogenase</fullName>
    </submittedName>
</protein>
<dbReference type="InterPro" id="IPR036291">
    <property type="entry name" value="NAD(P)-bd_dom_sf"/>
</dbReference>
<evidence type="ECO:0000259" key="3">
    <source>
        <dbReference type="Pfam" id="PF01408"/>
    </source>
</evidence>
<sequence>MSAQPTKVGVIGYGRSTKVFHLPLLRSLPKLYRVTHLLSRRSLELPDIQVVDHDAFFQSDIELVVITTENKTHFSYARDALLSGKNVVVEKPFTATLEEGEQLVKLAKEKGLILSIFQNRRWDADFLTLKSLIANDRLGKVVNIVSRFDRYRPNGKGGWRETDETSGGVLFDLGSHLIDQIVSMLGVPHAIHAIVLRQRQLPSVTTDDFFELQLRYPQTLVTLSAGMLVRSSSPRFVVHGTKGTWTKPGLDVQEGQLVDGLNPSSHPDTFGVESRENWGTIDTELDDGLHFVGSLEGPRGHYQGFYINVHEAMTKKDPSVLEVKPEQALLTMKILSKAKKASETNGVVNLE</sequence>
<dbReference type="PANTHER" id="PTHR43708:SF5">
    <property type="entry name" value="CONSERVED EXPRESSED OXIDOREDUCTASE (EUROFUNG)-RELATED"/>
    <property type="match status" value="1"/>
</dbReference>
<dbReference type="Proteomes" id="UP000241769">
    <property type="component" value="Unassembled WGS sequence"/>
</dbReference>
<comment type="caution">
    <text evidence="5">The sequence shown here is derived from an EMBL/GenBank/DDBJ whole genome shotgun (WGS) entry which is preliminary data.</text>
</comment>
<dbReference type="Gene3D" id="3.40.50.720">
    <property type="entry name" value="NAD(P)-binding Rossmann-like Domain"/>
    <property type="match status" value="1"/>
</dbReference>
<dbReference type="InterPro" id="IPR051317">
    <property type="entry name" value="Gfo/Idh/MocA_oxidoreduct"/>
</dbReference>
<dbReference type="STRING" id="1890364.A0A2P6NYY3"/>
<dbReference type="PANTHER" id="PTHR43708">
    <property type="entry name" value="CONSERVED EXPRESSED OXIDOREDUCTASE (EUROFUNG)"/>
    <property type="match status" value="1"/>
</dbReference>
<dbReference type="AlphaFoldDB" id="A0A2P6NYY3"/>
<dbReference type="GO" id="GO:0016491">
    <property type="term" value="F:oxidoreductase activity"/>
    <property type="evidence" value="ECO:0007669"/>
    <property type="project" value="UniProtKB-KW"/>
</dbReference>
<evidence type="ECO:0000313" key="6">
    <source>
        <dbReference type="Proteomes" id="UP000241769"/>
    </source>
</evidence>
<gene>
    <name evidence="5" type="ORF">PROFUN_01872</name>
</gene>
<evidence type="ECO:0000259" key="4">
    <source>
        <dbReference type="Pfam" id="PF22725"/>
    </source>
</evidence>
<dbReference type="EMBL" id="MDYQ01000005">
    <property type="protein sequence ID" value="PRP89152.1"/>
    <property type="molecule type" value="Genomic_DNA"/>
</dbReference>
<dbReference type="OrthoDB" id="2129491at2759"/>
<keyword evidence="2" id="KW-0560">Oxidoreductase</keyword>
<evidence type="ECO:0000313" key="5">
    <source>
        <dbReference type="EMBL" id="PRP89152.1"/>
    </source>
</evidence>
<dbReference type="Pfam" id="PF01408">
    <property type="entry name" value="GFO_IDH_MocA"/>
    <property type="match status" value="1"/>
</dbReference>
<reference evidence="5 6" key="1">
    <citation type="journal article" date="2018" name="Genome Biol. Evol.">
        <title>Multiple Roots of Fruiting Body Formation in Amoebozoa.</title>
        <authorList>
            <person name="Hillmann F."/>
            <person name="Forbes G."/>
            <person name="Novohradska S."/>
            <person name="Ferling I."/>
            <person name="Riege K."/>
            <person name="Groth M."/>
            <person name="Westermann M."/>
            <person name="Marz M."/>
            <person name="Spaller T."/>
            <person name="Winckler T."/>
            <person name="Schaap P."/>
            <person name="Glockner G."/>
        </authorList>
    </citation>
    <scope>NUCLEOTIDE SEQUENCE [LARGE SCALE GENOMIC DNA]</scope>
    <source>
        <strain evidence="5 6">Jena</strain>
    </source>
</reference>
<dbReference type="InterPro" id="IPR000683">
    <property type="entry name" value="Gfo/Idh/MocA-like_OxRdtase_N"/>
</dbReference>
<keyword evidence="6" id="KW-1185">Reference proteome</keyword>
<feature type="domain" description="GFO/IDH/MocA-like oxidoreductase" evidence="4">
    <location>
        <begin position="126"/>
        <end position="245"/>
    </location>
</feature>
<evidence type="ECO:0000256" key="1">
    <source>
        <dbReference type="ARBA" id="ARBA00010928"/>
    </source>
</evidence>
<accession>A0A2P6NYY3</accession>
<dbReference type="GO" id="GO:0000166">
    <property type="term" value="F:nucleotide binding"/>
    <property type="evidence" value="ECO:0007669"/>
    <property type="project" value="InterPro"/>
</dbReference>
<dbReference type="InterPro" id="IPR055170">
    <property type="entry name" value="GFO_IDH_MocA-like_dom"/>
</dbReference>
<name>A0A2P6NYY3_9EUKA</name>
<proteinExistence type="inferred from homology"/>
<evidence type="ECO:0000256" key="2">
    <source>
        <dbReference type="ARBA" id="ARBA00023002"/>
    </source>
</evidence>
<feature type="domain" description="Gfo/Idh/MocA-like oxidoreductase N-terminal" evidence="3">
    <location>
        <begin position="7"/>
        <end position="116"/>
    </location>
</feature>